<evidence type="ECO:0000313" key="1">
    <source>
        <dbReference type="EMBL" id="KAJ9080771.1"/>
    </source>
</evidence>
<proteinExistence type="predicted"/>
<organism evidence="1 2">
    <name type="scientific">Entomophthora muscae</name>
    <dbReference type="NCBI Taxonomy" id="34485"/>
    <lineage>
        <taxon>Eukaryota</taxon>
        <taxon>Fungi</taxon>
        <taxon>Fungi incertae sedis</taxon>
        <taxon>Zoopagomycota</taxon>
        <taxon>Entomophthoromycotina</taxon>
        <taxon>Entomophthoromycetes</taxon>
        <taxon>Entomophthorales</taxon>
        <taxon>Entomophthoraceae</taxon>
        <taxon>Entomophthora</taxon>
    </lineage>
</organism>
<protein>
    <submittedName>
        <fullName evidence="1">Exosome complex component rrp4</fullName>
    </submittedName>
</protein>
<gene>
    <name evidence="1" type="primary">rrp4_2</name>
    <name evidence="1" type="ORF">DSO57_1021431</name>
</gene>
<dbReference type="EMBL" id="QTSX02001524">
    <property type="protein sequence ID" value="KAJ9080771.1"/>
    <property type="molecule type" value="Genomic_DNA"/>
</dbReference>
<keyword evidence="2" id="KW-1185">Reference proteome</keyword>
<name>A0ACC2U2H7_9FUNG</name>
<comment type="caution">
    <text evidence="1">The sequence shown here is derived from an EMBL/GenBank/DDBJ whole genome shotgun (WGS) entry which is preliminary data.</text>
</comment>
<accession>A0ACC2U2H7</accession>
<dbReference type="Proteomes" id="UP001165960">
    <property type="component" value="Unassembled WGS sequence"/>
</dbReference>
<sequence length="307" mass="33769">MEITFSHPSQIPGRIDAAFQSEINRLLEKNSDDVLEGKIVSPGDIITDDEAFMRGFGTYKDGEVIRSSVAGSVSVLNKLITASSFRGRYNGEIGDVVVARITEVSQKRWKVDVNSRQDATILLSSVILPGGVQRRKSESDELKMRHFLSEGDLIVAEVQTINSENGLGLHTRSTKYGKLRNGQLVKVPSLLVQRSRSHFLVLSCGVSVILGLNGYIWVSKCINTESEQITEDMIFSSKNEEITDVERESVVRVANCVRALCVASAPINETNISYAYDASLPYETKDLLNTQTAYSVAKEALANSSMV</sequence>
<reference evidence="1" key="1">
    <citation type="submission" date="2022-04" db="EMBL/GenBank/DDBJ databases">
        <title>Genome of the entomopathogenic fungus Entomophthora muscae.</title>
        <authorList>
            <person name="Elya C."/>
            <person name="Lovett B.R."/>
            <person name="Lee E."/>
            <person name="Macias A.M."/>
            <person name="Hajek A.E."/>
            <person name="De Bivort B.L."/>
            <person name="Kasson M.T."/>
            <person name="De Fine Licht H.H."/>
            <person name="Stajich J.E."/>
        </authorList>
    </citation>
    <scope>NUCLEOTIDE SEQUENCE</scope>
    <source>
        <strain evidence="1">Berkeley</strain>
    </source>
</reference>
<evidence type="ECO:0000313" key="2">
    <source>
        <dbReference type="Proteomes" id="UP001165960"/>
    </source>
</evidence>